<sequence length="211" mass="22376" precursor="true">MESGSKRITLAGAVAVLVASVACVKADIGRENPTEQTASATASATTPATGIASHNNADIWFVRHMIPHHQQEIEMSDILLGKRGVDPRVTELAITIKAARSPAIQQMQNWLNQWGSPPVPTMASGGIHTPADGSMLGQLTDRELRALIDVPGPDASTLFLTQMIAHHGGAISLAHTEIEEGQHPPAVALARLIADTHQREVDTMKGILSSL</sequence>
<evidence type="ECO:0000259" key="1">
    <source>
        <dbReference type="Pfam" id="PF03713"/>
    </source>
</evidence>
<comment type="caution">
    <text evidence="2">The sequence shown here is derived from an EMBL/GenBank/DDBJ whole genome shotgun (WGS) entry which is preliminary data.</text>
</comment>
<dbReference type="Pfam" id="PF03713">
    <property type="entry name" value="DUF305"/>
    <property type="match status" value="1"/>
</dbReference>
<accession>A0A0J6VNX6</accession>
<evidence type="ECO:0000313" key="2">
    <source>
        <dbReference type="EMBL" id="KMO71889.1"/>
    </source>
</evidence>
<dbReference type="PANTHER" id="PTHR36933">
    <property type="entry name" value="SLL0788 PROTEIN"/>
    <property type="match status" value="1"/>
</dbReference>
<gene>
    <name evidence="2" type="ORF">MOBUDSM44075_04175</name>
</gene>
<feature type="domain" description="DUF305" evidence="1">
    <location>
        <begin position="58"/>
        <end position="208"/>
    </location>
</feature>
<reference evidence="2 3" key="1">
    <citation type="journal article" date="2015" name="Genome Biol. Evol.">
        <title>Characterization of Three Mycobacterium spp. with Potential Use in Bioremediation by Genome Sequencing and Comparative Genomics.</title>
        <authorList>
            <person name="Das S."/>
            <person name="Pettersson B.M."/>
            <person name="Behra P.R."/>
            <person name="Ramesh M."/>
            <person name="Dasgupta S."/>
            <person name="Bhattacharya A."/>
            <person name="Kirsebom L.A."/>
        </authorList>
    </citation>
    <scope>NUCLEOTIDE SEQUENCE [LARGE SCALE GENOMIC DNA]</scope>
    <source>
        <strain evidence="2 3">DSM 44075</strain>
    </source>
</reference>
<dbReference type="PROSITE" id="PS51257">
    <property type="entry name" value="PROKAR_LIPOPROTEIN"/>
    <property type="match status" value="1"/>
</dbReference>
<dbReference type="EMBL" id="JYNU01000036">
    <property type="protein sequence ID" value="KMO71889.1"/>
    <property type="molecule type" value="Genomic_DNA"/>
</dbReference>
<proteinExistence type="predicted"/>
<dbReference type="PATRIC" id="fig|1807.14.peg.4203"/>
<dbReference type="InterPro" id="IPR012347">
    <property type="entry name" value="Ferritin-like"/>
</dbReference>
<protein>
    <recommendedName>
        <fullName evidence="1">DUF305 domain-containing protein</fullName>
    </recommendedName>
</protein>
<dbReference type="PANTHER" id="PTHR36933:SF1">
    <property type="entry name" value="SLL0788 PROTEIN"/>
    <property type="match status" value="1"/>
</dbReference>
<organism evidence="2 3">
    <name type="scientific">Mycolicibacterium obuense</name>
    <dbReference type="NCBI Taxonomy" id="1807"/>
    <lineage>
        <taxon>Bacteria</taxon>
        <taxon>Bacillati</taxon>
        <taxon>Actinomycetota</taxon>
        <taxon>Actinomycetes</taxon>
        <taxon>Mycobacteriales</taxon>
        <taxon>Mycobacteriaceae</taxon>
        <taxon>Mycolicibacterium</taxon>
    </lineage>
</organism>
<dbReference type="InterPro" id="IPR005183">
    <property type="entry name" value="DUF305_CopM-like"/>
</dbReference>
<dbReference type="RefSeq" id="WP_048424548.1">
    <property type="nucleotide sequence ID" value="NZ_JYNU01000036.1"/>
</dbReference>
<dbReference type="Proteomes" id="UP000036313">
    <property type="component" value="Unassembled WGS sequence"/>
</dbReference>
<dbReference type="Gene3D" id="1.20.1260.10">
    <property type="match status" value="1"/>
</dbReference>
<evidence type="ECO:0000313" key="3">
    <source>
        <dbReference type="Proteomes" id="UP000036313"/>
    </source>
</evidence>
<dbReference type="AlphaFoldDB" id="A0A0J6VNX6"/>
<name>A0A0J6VNX6_9MYCO</name>